<dbReference type="AlphaFoldDB" id="A0A6J1M3K0"/>
<dbReference type="PANTHER" id="PTHR41152">
    <property type="entry name" value="AT26438P-RELATED"/>
    <property type="match status" value="1"/>
</dbReference>
<evidence type="ECO:0000313" key="4">
    <source>
        <dbReference type="RefSeq" id="XP_023173624.1"/>
    </source>
</evidence>
<feature type="transmembrane region" description="Helical" evidence="1">
    <location>
        <begin position="6"/>
        <end position="29"/>
    </location>
</feature>
<accession>A0A6J1M3K0</accession>
<gene>
    <name evidence="4" type="primary">LOC111601327</name>
</gene>
<dbReference type="PANTHER" id="PTHR41152:SF8">
    <property type="entry name" value="AT26438P-RELATED"/>
    <property type="match status" value="1"/>
</dbReference>
<proteinExistence type="predicted"/>
<dbReference type="InterPro" id="IPR056677">
    <property type="entry name" value="DUF7775"/>
</dbReference>
<keyword evidence="3" id="KW-1185">Reference proteome</keyword>
<sequence>MRAVLFQFYTIETVLNLVLMFLQIRGFLSQPLEALSLQRQVAHYFFCGCFYAFTVLILFASINNCTAHPLSLCEEIVRSVVGFLLYVSISLKTLQVADSNILHAYVNDALGVEKPVHPLFTYMHFQAVCALANGVTYLLHATIVVDVLLSNERGARNPNEDSDEYEVGDYVPVRVYFLSEWVQTKLEQYEWFQTFTHSTFFHI</sequence>
<feature type="transmembrane region" description="Helical" evidence="1">
    <location>
        <begin position="41"/>
        <end position="62"/>
    </location>
</feature>
<organism evidence="3 4">
    <name type="scientific">Drosophila hydei</name>
    <name type="common">Fruit fly</name>
    <dbReference type="NCBI Taxonomy" id="7224"/>
    <lineage>
        <taxon>Eukaryota</taxon>
        <taxon>Metazoa</taxon>
        <taxon>Ecdysozoa</taxon>
        <taxon>Arthropoda</taxon>
        <taxon>Hexapoda</taxon>
        <taxon>Insecta</taxon>
        <taxon>Pterygota</taxon>
        <taxon>Neoptera</taxon>
        <taxon>Endopterygota</taxon>
        <taxon>Diptera</taxon>
        <taxon>Brachycera</taxon>
        <taxon>Muscomorpha</taxon>
        <taxon>Ephydroidea</taxon>
        <taxon>Drosophilidae</taxon>
        <taxon>Drosophila</taxon>
    </lineage>
</organism>
<evidence type="ECO:0000313" key="3">
    <source>
        <dbReference type="Proteomes" id="UP000504633"/>
    </source>
</evidence>
<dbReference type="KEGG" id="dhe:111601327"/>
<name>A0A6J1M3K0_DROHY</name>
<reference evidence="4" key="1">
    <citation type="submission" date="2025-08" db="UniProtKB">
        <authorList>
            <consortium name="RefSeq"/>
        </authorList>
    </citation>
    <scope>IDENTIFICATION</scope>
    <source>
        <strain evidence="4">15085-1641.00</strain>
        <tissue evidence="4">Whole body</tissue>
    </source>
</reference>
<evidence type="ECO:0000256" key="1">
    <source>
        <dbReference type="SAM" id="Phobius"/>
    </source>
</evidence>
<dbReference type="RefSeq" id="XP_023173624.1">
    <property type="nucleotide sequence ID" value="XM_023317856.2"/>
</dbReference>
<keyword evidence="1" id="KW-0472">Membrane</keyword>
<dbReference type="OrthoDB" id="7789408at2759"/>
<dbReference type="Proteomes" id="UP000504633">
    <property type="component" value="Unplaced"/>
</dbReference>
<dbReference type="OMA" id="FREFSHD"/>
<dbReference type="Pfam" id="PF24985">
    <property type="entry name" value="DUF7775"/>
    <property type="match status" value="1"/>
</dbReference>
<dbReference type="GeneID" id="111601327"/>
<keyword evidence="1" id="KW-1133">Transmembrane helix</keyword>
<protein>
    <submittedName>
        <fullName evidence="4">Uncharacterized protein LOC111601327</fullName>
    </submittedName>
</protein>
<keyword evidence="1" id="KW-0812">Transmembrane</keyword>
<feature type="domain" description="DUF7775" evidence="2">
    <location>
        <begin position="2"/>
        <end position="150"/>
    </location>
</feature>
<evidence type="ECO:0000259" key="2">
    <source>
        <dbReference type="Pfam" id="PF24985"/>
    </source>
</evidence>